<sequence>MTTASRWYRLSQNPAFVECLAILHGARNGFLYGAKVRFAHALVMSILFGKGRYQDRMRGILRATWQHATGLAKVAIVYKSVLLLFKKANGGKQRSIDSFIAGLVGGYLVFGEKNGINEQIVLYGAGRALATLVPRTTTVLHSNKRPSSAPSSAVQLLSPDPFYFSLFSALAWGSIMWSFENRPHVIQPGMFNSMTEIYHDSNGLIDWRWSSWRAS</sequence>
<accession>A0A165NRL3</accession>
<evidence type="ECO:0000313" key="2">
    <source>
        <dbReference type="Proteomes" id="UP000076761"/>
    </source>
</evidence>
<reference evidence="1 2" key="1">
    <citation type="journal article" date="2016" name="Mol. Biol. Evol.">
        <title>Comparative Genomics of Early-Diverging Mushroom-Forming Fungi Provides Insights into the Origins of Lignocellulose Decay Capabilities.</title>
        <authorList>
            <person name="Nagy L.G."/>
            <person name="Riley R."/>
            <person name="Tritt A."/>
            <person name="Adam C."/>
            <person name="Daum C."/>
            <person name="Floudas D."/>
            <person name="Sun H."/>
            <person name="Yadav J.S."/>
            <person name="Pangilinan J."/>
            <person name="Larsson K.H."/>
            <person name="Matsuura K."/>
            <person name="Barry K."/>
            <person name="Labutti K."/>
            <person name="Kuo R."/>
            <person name="Ohm R.A."/>
            <person name="Bhattacharya S.S."/>
            <person name="Shirouzu T."/>
            <person name="Yoshinaga Y."/>
            <person name="Martin F.M."/>
            <person name="Grigoriev I.V."/>
            <person name="Hibbett D.S."/>
        </authorList>
    </citation>
    <scope>NUCLEOTIDE SEQUENCE [LARGE SCALE GENOMIC DNA]</scope>
    <source>
        <strain evidence="1 2">HHB14362 ss-1</strain>
    </source>
</reference>
<dbReference type="Proteomes" id="UP000076761">
    <property type="component" value="Unassembled WGS sequence"/>
</dbReference>
<dbReference type="OrthoDB" id="39659at2759"/>
<dbReference type="PANTHER" id="PTHR15460:SF3">
    <property type="entry name" value="PEROXISOMAL MEMBRANE PROTEIN 4"/>
    <property type="match status" value="1"/>
</dbReference>
<evidence type="ECO:0000313" key="1">
    <source>
        <dbReference type="EMBL" id="KZT20005.1"/>
    </source>
</evidence>
<dbReference type="GO" id="GO:0005778">
    <property type="term" value="C:peroxisomal membrane"/>
    <property type="evidence" value="ECO:0007669"/>
    <property type="project" value="TreeGrafter"/>
</dbReference>
<dbReference type="PANTHER" id="PTHR15460">
    <property type="entry name" value="PEROXISOMAL MEMBRANE PROTEIN 4"/>
    <property type="match status" value="1"/>
</dbReference>
<gene>
    <name evidence="1" type="ORF">NEOLEDRAFT_1076655</name>
</gene>
<dbReference type="InterPro" id="IPR019531">
    <property type="entry name" value="Pmp4"/>
</dbReference>
<dbReference type="Pfam" id="PF02466">
    <property type="entry name" value="Tim17"/>
    <property type="match status" value="1"/>
</dbReference>
<dbReference type="STRING" id="1314782.A0A165NRL3"/>
<dbReference type="AlphaFoldDB" id="A0A165NRL3"/>
<name>A0A165NRL3_9AGAM</name>
<organism evidence="1 2">
    <name type="scientific">Neolentinus lepideus HHB14362 ss-1</name>
    <dbReference type="NCBI Taxonomy" id="1314782"/>
    <lineage>
        <taxon>Eukaryota</taxon>
        <taxon>Fungi</taxon>
        <taxon>Dikarya</taxon>
        <taxon>Basidiomycota</taxon>
        <taxon>Agaricomycotina</taxon>
        <taxon>Agaricomycetes</taxon>
        <taxon>Gloeophyllales</taxon>
        <taxon>Gloeophyllaceae</taxon>
        <taxon>Neolentinus</taxon>
    </lineage>
</organism>
<dbReference type="EMBL" id="KV425628">
    <property type="protein sequence ID" value="KZT20005.1"/>
    <property type="molecule type" value="Genomic_DNA"/>
</dbReference>
<keyword evidence="2" id="KW-1185">Reference proteome</keyword>
<dbReference type="InParanoid" id="A0A165NRL3"/>
<protein>
    <submittedName>
        <fullName evidence="1">Peroxisomal membrane protein 4</fullName>
    </submittedName>
</protein>
<proteinExistence type="predicted"/>